<feature type="domain" description="Nitroreductase" evidence="8">
    <location>
        <begin position="15"/>
        <end position="201"/>
    </location>
</feature>
<dbReference type="AlphaFoldDB" id="A0A177N4A5"/>
<evidence type="ECO:0000313" key="9">
    <source>
        <dbReference type="EMBL" id="OAI12712.1"/>
    </source>
</evidence>
<dbReference type="CDD" id="cd02149">
    <property type="entry name" value="NfsB-like"/>
    <property type="match status" value="1"/>
</dbReference>
<name>A0A177N4A5_9GAMM</name>
<evidence type="ECO:0000256" key="3">
    <source>
        <dbReference type="ARBA" id="ARBA00022630"/>
    </source>
</evidence>
<evidence type="ECO:0000259" key="8">
    <source>
        <dbReference type="Pfam" id="PF00881"/>
    </source>
</evidence>
<reference evidence="9 10" key="1">
    <citation type="submission" date="2016-03" db="EMBL/GenBank/DDBJ databases">
        <authorList>
            <person name="Ploux O."/>
        </authorList>
    </citation>
    <scope>NUCLEOTIDE SEQUENCE [LARGE SCALE GENOMIC DNA]</scope>
    <source>
        <strain evidence="9 10">R-45370</strain>
    </source>
</reference>
<keyword evidence="6" id="KW-0560">Oxidoreductase</keyword>
<keyword evidence="5" id="KW-0521">NADP</keyword>
<dbReference type="GO" id="GO:0046256">
    <property type="term" value="P:2,4,6-trinitrotoluene catabolic process"/>
    <property type="evidence" value="ECO:0007669"/>
    <property type="project" value="TreeGrafter"/>
</dbReference>
<dbReference type="GO" id="GO:0046857">
    <property type="term" value="F:oxidoreductase activity, acting on other nitrogenous compounds as donors, with NAD or NADP as acceptor"/>
    <property type="evidence" value="ECO:0007669"/>
    <property type="project" value="TreeGrafter"/>
</dbReference>
<comment type="caution">
    <text evidence="9">The sequence shown here is derived from an EMBL/GenBank/DDBJ whole genome shotgun (WGS) entry which is preliminary data.</text>
</comment>
<evidence type="ECO:0000256" key="6">
    <source>
        <dbReference type="ARBA" id="ARBA00023002"/>
    </source>
</evidence>
<evidence type="ECO:0000256" key="1">
    <source>
        <dbReference type="ARBA" id="ARBA00001917"/>
    </source>
</evidence>
<gene>
    <name evidence="9" type="ORF">A1359_13590</name>
</gene>
<dbReference type="PANTHER" id="PTHR23026">
    <property type="entry name" value="NADPH NITROREDUCTASE"/>
    <property type="match status" value="1"/>
</dbReference>
<keyword evidence="4" id="KW-0288">FMN</keyword>
<keyword evidence="3" id="KW-0285">Flavoprotein</keyword>
<comment type="cofactor">
    <cofactor evidence="1">
        <name>FMN</name>
        <dbReference type="ChEBI" id="CHEBI:58210"/>
    </cofactor>
</comment>
<dbReference type="SUPFAM" id="SSF55469">
    <property type="entry name" value="FMN-dependent nitroreductase-like"/>
    <property type="match status" value="1"/>
</dbReference>
<dbReference type="InterPro" id="IPR029479">
    <property type="entry name" value="Nitroreductase"/>
</dbReference>
<dbReference type="STRING" id="980561.A1359_13590"/>
<dbReference type="InterPro" id="IPR000415">
    <property type="entry name" value="Nitroreductase-like"/>
</dbReference>
<organism evidence="9 10">
    <name type="scientific">Methylomonas lenta</name>
    <dbReference type="NCBI Taxonomy" id="980561"/>
    <lineage>
        <taxon>Bacteria</taxon>
        <taxon>Pseudomonadati</taxon>
        <taxon>Pseudomonadota</taxon>
        <taxon>Gammaproteobacteria</taxon>
        <taxon>Methylococcales</taxon>
        <taxon>Methylococcaceae</taxon>
        <taxon>Methylomonas</taxon>
    </lineage>
</organism>
<dbReference type="EMBL" id="LUUI01000127">
    <property type="protein sequence ID" value="OAI12712.1"/>
    <property type="molecule type" value="Genomic_DNA"/>
</dbReference>
<evidence type="ECO:0000256" key="2">
    <source>
        <dbReference type="ARBA" id="ARBA00007118"/>
    </source>
</evidence>
<evidence type="ECO:0000256" key="7">
    <source>
        <dbReference type="ARBA" id="ARBA00023027"/>
    </source>
</evidence>
<evidence type="ECO:0000313" key="10">
    <source>
        <dbReference type="Proteomes" id="UP000078476"/>
    </source>
</evidence>
<accession>A0A177N4A5</accession>
<dbReference type="InterPro" id="IPR033878">
    <property type="entry name" value="NfsB-like"/>
</dbReference>
<comment type="similarity">
    <text evidence="2">Belongs to the nitroreductase family.</text>
</comment>
<protein>
    <submittedName>
        <fullName evidence="9">NAD(P)H-dependent oxidoreductase</fullName>
    </submittedName>
</protein>
<dbReference type="PANTHER" id="PTHR23026:SF125">
    <property type="entry name" value="OXYGEN-INSENSITIVE NAD(P)H NITROREDUCTASE"/>
    <property type="match status" value="1"/>
</dbReference>
<evidence type="ECO:0000256" key="5">
    <source>
        <dbReference type="ARBA" id="ARBA00022857"/>
    </source>
</evidence>
<dbReference type="OrthoDB" id="9809288at2"/>
<proteinExistence type="inferred from homology"/>
<keyword evidence="7" id="KW-0520">NAD</keyword>
<dbReference type="Pfam" id="PF00881">
    <property type="entry name" value="Nitroreductase"/>
    <property type="match status" value="1"/>
</dbReference>
<dbReference type="InterPro" id="IPR050627">
    <property type="entry name" value="Nitroreductase/BluB"/>
</dbReference>
<sequence length="223" mass="25163">MSISKQAIIDAFLFRHACKEFDAERSISDADFEFILETARLSPSSFGLEPWKFLVVQNPTLRQKMLPHVWGGQKQLPTASHVIVTLIRKTGFMRYDSEYVQSFMRQVQKFPEDAALARTAILKKFQAEDFALLESERAMTDWGGKQTYLALANMMTAAAMIGIDSCPIEGFEQAGLQKVLAAEMAIDLNAWGLAYLVAFGYRKAAPARPKTRQEQAAVVQWFR</sequence>
<keyword evidence="10" id="KW-1185">Reference proteome</keyword>
<dbReference type="RefSeq" id="WP_066985181.1">
    <property type="nucleotide sequence ID" value="NZ_LUUI01000127.1"/>
</dbReference>
<dbReference type="Gene3D" id="3.40.109.10">
    <property type="entry name" value="NADH Oxidase"/>
    <property type="match status" value="1"/>
</dbReference>
<dbReference type="GO" id="GO:0005829">
    <property type="term" value="C:cytosol"/>
    <property type="evidence" value="ECO:0007669"/>
    <property type="project" value="TreeGrafter"/>
</dbReference>
<evidence type="ECO:0000256" key="4">
    <source>
        <dbReference type="ARBA" id="ARBA00022643"/>
    </source>
</evidence>
<dbReference type="Proteomes" id="UP000078476">
    <property type="component" value="Unassembled WGS sequence"/>
</dbReference>